<dbReference type="CDD" id="cd01992">
    <property type="entry name" value="TilS_N"/>
    <property type="match status" value="1"/>
</dbReference>
<dbReference type="EC" id="6.3.4.19" evidence="1"/>
<comment type="caution">
    <text evidence="8">The sequence shown here is derived from an EMBL/GenBank/DDBJ whole genome shotgun (WGS) entry which is preliminary data.</text>
</comment>
<dbReference type="EMBL" id="LCUC01000296">
    <property type="protein sequence ID" value="KKY32610.1"/>
    <property type="molecule type" value="Genomic_DNA"/>
</dbReference>
<evidence type="ECO:0000256" key="3">
    <source>
        <dbReference type="ARBA" id="ARBA00022694"/>
    </source>
</evidence>
<dbReference type="PANTHER" id="PTHR43033:SF1">
    <property type="entry name" value="TRNA(ILE)-LYSIDINE SYNTHASE-RELATED"/>
    <property type="match status" value="1"/>
</dbReference>
<evidence type="ECO:0000259" key="7">
    <source>
        <dbReference type="Pfam" id="PF01171"/>
    </source>
</evidence>
<evidence type="ECO:0000256" key="6">
    <source>
        <dbReference type="ARBA" id="ARBA00048539"/>
    </source>
</evidence>
<evidence type="ECO:0000313" key="8">
    <source>
        <dbReference type="EMBL" id="KKY32610.1"/>
    </source>
</evidence>
<dbReference type="Pfam" id="PF01171">
    <property type="entry name" value="ATP_bind_3"/>
    <property type="match status" value="2"/>
</dbReference>
<gene>
    <name evidence="8" type="ORF">UCDDA912_g07413</name>
</gene>
<dbReference type="SUPFAM" id="SSF52402">
    <property type="entry name" value="Adenine nucleotide alpha hydrolases-like"/>
    <property type="match status" value="1"/>
</dbReference>
<name>A0A0G2HXA7_9PEZI</name>
<keyword evidence="5" id="KW-0067">ATP-binding</keyword>
<protein>
    <recommendedName>
        <fullName evidence="1">tRNA(Ile)-lysidine synthetase</fullName>
        <ecNumber evidence="1">6.3.4.19</ecNumber>
    </recommendedName>
</protein>
<dbReference type="HAMAP" id="MF_01161">
    <property type="entry name" value="tRNA_Ile_lys_synt"/>
    <property type="match status" value="1"/>
</dbReference>
<dbReference type="Proteomes" id="UP000034680">
    <property type="component" value="Unassembled WGS sequence"/>
</dbReference>
<reference evidence="8 9" key="1">
    <citation type="submission" date="2015-05" db="EMBL/GenBank/DDBJ databases">
        <title>Distinctive expansion of gene families associated with plant cell wall degradation and secondary metabolism in the genomes of grapevine trunk pathogens.</title>
        <authorList>
            <person name="Lawrence D.P."/>
            <person name="Travadon R."/>
            <person name="Rolshausen P.E."/>
            <person name="Baumgartner K."/>
        </authorList>
    </citation>
    <scope>NUCLEOTIDE SEQUENCE [LARGE SCALE GENOMIC DNA]</scope>
    <source>
        <strain evidence="8">DA912</strain>
    </source>
</reference>
<evidence type="ECO:0000256" key="1">
    <source>
        <dbReference type="ARBA" id="ARBA00013267"/>
    </source>
</evidence>
<keyword evidence="4" id="KW-0547">Nucleotide-binding</keyword>
<keyword evidence="9" id="KW-1185">Reference proteome</keyword>
<sequence length="1166" mass="128623">MSSIPQVLHRTAKPVSVAEFVDAVQAICRPRFPGARGRQERPVGATNPSLSDPFGLAISGGVDSMALAYLCSRVPRQRLGIKVADNPVSAYHCMVVNHRMREGSDVEAEAVRTSLANLGLKARVMSIGWKDFLEDSGYSHPKELPNFETIARRLRFRKMAAICSKVKMASLFFAHHEDDQYETVLMRLISGHGAAGLLGMRSATDIPESYDIHGAYQSGMIDDQAAKAPMINYRPMRYELSSIKDEMMADLDPEVVARERVEGTPSSAYLEDEFDAYLPKTKMMLPVAPPKIEDGGVMVYRPLLEFSKDRLIATCEANGVPWFEDATNQDATLTMRNAVRHLSKNHTLPTALQKPAILGMCRRLRRQAELDESEVDRLLGRTMVRDFESTSGTVIVQLPSFRIPRIRRGLNNEARRARRLEHYRYIAALLLKRLISTVTPEQQGPFATNLQNQVLRLFPSLNDNPSTYPEHPKAFNVSSVHFLPLWDGRYWVRMCNRSNVHAAFCPFEARHAKAFRDSLPDGQSRDKLVALLRHYAPGKVRYTLPAIYTGGDHERAVREAGRPRDTEKTGHLEEAVAKRRWRELDILAQRQEYHKIRAWEREVGIWDGNNGDTKDERRVLVALPTLGVARPGLSNWIRYDISSVLLVFLLSRADVVPLRPWEAESPIISAAGLPEKGSSSSSSSSPTMAAVDLGWYAPSQTVVNNLTNVVSDSTSGVYGFIYDSSHTPDEAYGTYNWCNMPHVRASEYKVPPDEYELVYVELIHRHHKRTPYAANSFPVESYTWDCDDEGLYFFARPFSDPSSPDPNAGRNASALAYWDGFSGFNPFGAIATGFKGSCQFPQITSQGLDDSWQHGADLYGAYHDLLGFLPGRDGDTWRQKVKYRVTNNVITSEVAGMVINGMWGTTASVPLLVQPTGVDSLEPSYTCASSASQFSAITSSANAAWAAHFDATAGLYATLDGISGVSPADPGFHKSFDHYYDNLSSRQCHGKPLPCKLVNVTGLDGGATTAACVTQAMADEVYRLGHWEYSHTYRGGGPDALAASASSLGVWAAELAAHLRDAAGGTGDGTLWFHNVAHDGSVSRLLGILQADVMVWPGMGSEVVFELWARGGGYFVRVLFGGRVLTSSNPSLGTLDMIPVETLLAYFDGLAGVKADLIVDKCKASS</sequence>
<evidence type="ECO:0000256" key="4">
    <source>
        <dbReference type="ARBA" id="ARBA00022741"/>
    </source>
</evidence>
<evidence type="ECO:0000256" key="5">
    <source>
        <dbReference type="ARBA" id="ARBA00022840"/>
    </source>
</evidence>
<dbReference type="Gene3D" id="3.40.50.620">
    <property type="entry name" value="HUPs"/>
    <property type="match status" value="1"/>
</dbReference>
<comment type="catalytic activity">
    <reaction evidence="6">
        <text>cytidine(34) in tRNA(Ile2) + L-lysine + ATP = lysidine(34) in tRNA(Ile2) + AMP + diphosphate + H(+)</text>
        <dbReference type="Rhea" id="RHEA:43744"/>
        <dbReference type="Rhea" id="RHEA-COMP:10625"/>
        <dbReference type="Rhea" id="RHEA-COMP:10670"/>
        <dbReference type="ChEBI" id="CHEBI:15378"/>
        <dbReference type="ChEBI" id="CHEBI:30616"/>
        <dbReference type="ChEBI" id="CHEBI:32551"/>
        <dbReference type="ChEBI" id="CHEBI:33019"/>
        <dbReference type="ChEBI" id="CHEBI:82748"/>
        <dbReference type="ChEBI" id="CHEBI:83665"/>
        <dbReference type="ChEBI" id="CHEBI:456215"/>
        <dbReference type="EC" id="6.3.4.19"/>
    </reaction>
</comment>
<dbReference type="AlphaFoldDB" id="A0A0G2HXA7"/>
<keyword evidence="2" id="KW-0436">Ligase</keyword>
<keyword evidence="3" id="KW-0819">tRNA processing</keyword>
<feature type="domain" description="tRNA(Ile)-lysidine/2-thiocytidine synthase N-terminal" evidence="7">
    <location>
        <begin position="295"/>
        <end position="341"/>
    </location>
</feature>
<dbReference type="OrthoDB" id="10262962at2759"/>
<dbReference type="InterPro" id="IPR012094">
    <property type="entry name" value="tRNA_Ile_lys_synt"/>
</dbReference>
<proteinExistence type="inferred from homology"/>
<dbReference type="GO" id="GO:0005524">
    <property type="term" value="F:ATP binding"/>
    <property type="evidence" value="ECO:0007669"/>
    <property type="project" value="UniProtKB-KW"/>
</dbReference>
<dbReference type="GO" id="GO:0032267">
    <property type="term" value="F:tRNA(Ile)-lysidine synthase activity"/>
    <property type="evidence" value="ECO:0007669"/>
    <property type="project" value="UniProtKB-EC"/>
</dbReference>
<feature type="domain" description="tRNA(Ile)-lysidine/2-thiocytidine synthase N-terminal" evidence="7">
    <location>
        <begin position="56"/>
        <end position="206"/>
    </location>
</feature>
<organism evidence="8 9">
    <name type="scientific">Diaporthe ampelina</name>
    <dbReference type="NCBI Taxonomy" id="1214573"/>
    <lineage>
        <taxon>Eukaryota</taxon>
        <taxon>Fungi</taxon>
        <taxon>Dikarya</taxon>
        <taxon>Ascomycota</taxon>
        <taxon>Pezizomycotina</taxon>
        <taxon>Sordariomycetes</taxon>
        <taxon>Sordariomycetidae</taxon>
        <taxon>Diaporthales</taxon>
        <taxon>Diaporthaceae</taxon>
        <taxon>Diaporthe</taxon>
    </lineage>
</organism>
<accession>A0A0G2HXA7</accession>
<dbReference type="GO" id="GO:0008033">
    <property type="term" value="P:tRNA processing"/>
    <property type="evidence" value="ECO:0007669"/>
    <property type="project" value="UniProtKB-KW"/>
</dbReference>
<reference evidence="8 9" key="2">
    <citation type="submission" date="2015-05" db="EMBL/GenBank/DDBJ databases">
        <authorList>
            <person name="Morales-Cruz A."/>
            <person name="Amrine K.C."/>
            <person name="Cantu D."/>
        </authorList>
    </citation>
    <scope>NUCLEOTIDE SEQUENCE [LARGE SCALE GENOMIC DNA]</scope>
    <source>
        <strain evidence="8">DA912</strain>
    </source>
</reference>
<evidence type="ECO:0000256" key="2">
    <source>
        <dbReference type="ARBA" id="ARBA00022598"/>
    </source>
</evidence>
<dbReference type="InterPro" id="IPR012795">
    <property type="entry name" value="tRNA_Ile_lys_synt_N"/>
</dbReference>
<dbReference type="InterPro" id="IPR011063">
    <property type="entry name" value="TilS/TtcA_N"/>
</dbReference>
<dbReference type="PANTHER" id="PTHR43033">
    <property type="entry name" value="TRNA(ILE)-LYSIDINE SYNTHASE-RELATED"/>
    <property type="match status" value="1"/>
</dbReference>
<dbReference type="SUPFAM" id="SSF53254">
    <property type="entry name" value="Phosphoglycerate mutase-like"/>
    <property type="match status" value="1"/>
</dbReference>
<dbReference type="InterPro" id="IPR014729">
    <property type="entry name" value="Rossmann-like_a/b/a_fold"/>
</dbReference>
<dbReference type="Gene3D" id="3.40.50.1240">
    <property type="entry name" value="Phosphoglycerate mutase-like"/>
    <property type="match status" value="1"/>
</dbReference>
<dbReference type="InterPro" id="IPR029033">
    <property type="entry name" value="His_PPase_superfam"/>
</dbReference>
<evidence type="ECO:0000313" key="9">
    <source>
        <dbReference type="Proteomes" id="UP000034680"/>
    </source>
</evidence>